<dbReference type="OrthoDB" id="58819at2"/>
<dbReference type="EMBL" id="RQXT01000061">
    <property type="protein sequence ID" value="RRH91919.1"/>
    <property type="molecule type" value="Genomic_DNA"/>
</dbReference>
<dbReference type="RefSeq" id="WP_125005978.1">
    <property type="nucleotide sequence ID" value="NZ_RQXT01000061.1"/>
</dbReference>
<proteinExistence type="predicted"/>
<dbReference type="AlphaFoldDB" id="A0A3P3EZV1"/>
<reference evidence="1 2" key="1">
    <citation type="submission" date="2018-11" db="EMBL/GenBank/DDBJ databases">
        <title>the genome of Mesorhizobium tamadayense DSM 28320.</title>
        <authorList>
            <person name="Gao J."/>
        </authorList>
    </citation>
    <scope>NUCLEOTIDE SEQUENCE [LARGE SCALE GENOMIC DNA]</scope>
    <source>
        <strain evidence="1 2">DSM 28320</strain>
    </source>
</reference>
<gene>
    <name evidence="1" type="ORF">EH240_31775</name>
</gene>
<evidence type="ECO:0000313" key="1">
    <source>
        <dbReference type="EMBL" id="RRH91919.1"/>
    </source>
</evidence>
<keyword evidence="2" id="KW-1185">Reference proteome</keyword>
<name>A0A3P3EZV1_9HYPH</name>
<comment type="caution">
    <text evidence="1">The sequence shown here is derived from an EMBL/GenBank/DDBJ whole genome shotgun (WGS) entry which is preliminary data.</text>
</comment>
<sequence length="118" mass="13409">MQRFFQFVQLDHAVAARLVVQMLNLERPKYLAFDRINWKLGSRDINILAIVTRRFRCGCCSTCCRIRAIPTSAAALLMRRYLRLLPAASIRCLLADVSSLGPKWMISSTKTMPPLLPA</sequence>
<dbReference type="Proteomes" id="UP000273786">
    <property type="component" value="Unassembled WGS sequence"/>
</dbReference>
<organism evidence="1 2">
    <name type="scientific">Mesorhizobium tamadayense</name>
    <dbReference type="NCBI Taxonomy" id="425306"/>
    <lineage>
        <taxon>Bacteria</taxon>
        <taxon>Pseudomonadati</taxon>
        <taxon>Pseudomonadota</taxon>
        <taxon>Alphaproteobacteria</taxon>
        <taxon>Hyphomicrobiales</taxon>
        <taxon>Phyllobacteriaceae</taxon>
        <taxon>Mesorhizobium</taxon>
    </lineage>
</organism>
<evidence type="ECO:0000313" key="2">
    <source>
        <dbReference type="Proteomes" id="UP000273786"/>
    </source>
</evidence>
<accession>A0A3P3EZV1</accession>
<protein>
    <submittedName>
        <fullName evidence="1">Uncharacterized protein</fullName>
    </submittedName>
</protein>